<dbReference type="PANTHER" id="PTHR20275:SF0">
    <property type="entry name" value="NAD KINASE"/>
    <property type="match status" value="1"/>
</dbReference>
<comment type="caution">
    <text evidence="7">The sequence shown here is derived from an EMBL/GenBank/DDBJ whole genome shotgun (WGS) entry which is preliminary data.</text>
</comment>
<keyword evidence="6" id="KW-0547">Nucleotide-binding</keyword>
<dbReference type="InterPro" id="IPR017438">
    <property type="entry name" value="ATP-NAD_kinase_N"/>
</dbReference>
<dbReference type="GO" id="GO:0019674">
    <property type="term" value="P:NAD+ metabolic process"/>
    <property type="evidence" value="ECO:0007669"/>
    <property type="project" value="InterPro"/>
</dbReference>
<evidence type="ECO:0000313" key="7">
    <source>
        <dbReference type="EMBL" id="HIX64945.1"/>
    </source>
</evidence>
<evidence type="ECO:0000256" key="3">
    <source>
        <dbReference type="ARBA" id="ARBA00022857"/>
    </source>
</evidence>
<dbReference type="Proteomes" id="UP000886800">
    <property type="component" value="Unassembled WGS sequence"/>
</dbReference>
<feature type="binding site" evidence="6">
    <location>
        <position position="72"/>
    </location>
    <ligand>
        <name>NAD(+)</name>
        <dbReference type="ChEBI" id="CHEBI:57540"/>
    </ligand>
</feature>
<keyword evidence="4 6" id="KW-0520">NAD</keyword>
<keyword evidence="1 6" id="KW-0808">Transferase</keyword>
<feature type="binding site" evidence="6">
    <location>
        <begin position="137"/>
        <end position="138"/>
    </location>
    <ligand>
        <name>NAD(+)</name>
        <dbReference type="ChEBI" id="CHEBI:57540"/>
    </ligand>
</feature>
<comment type="cofactor">
    <cofactor evidence="6">
        <name>a divalent metal cation</name>
        <dbReference type="ChEBI" id="CHEBI:60240"/>
    </cofactor>
</comment>
<dbReference type="GO" id="GO:0006741">
    <property type="term" value="P:NADP+ biosynthetic process"/>
    <property type="evidence" value="ECO:0007669"/>
    <property type="project" value="UniProtKB-UniRule"/>
</dbReference>
<reference evidence="7" key="2">
    <citation type="submission" date="2021-04" db="EMBL/GenBank/DDBJ databases">
        <authorList>
            <person name="Gilroy R."/>
        </authorList>
    </citation>
    <scope>NUCLEOTIDE SEQUENCE</scope>
    <source>
        <strain evidence="7">CHK188-5543</strain>
    </source>
</reference>
<dbReference type="Gene3D" id="3.40.50.10330">
    <property type="entry name" value="Probable inorganic polyphosphate/atp-NAD kinase, domain 1"/>
    <property type="match status" value="1"/>
</dbReference>
<dbReference type="GO" id="GO:0003951">
    <property type="term" value="F:NAD+ kinase activity"/>
    <property type="evidence" value="ECO:0007669"/>
    <property type="project" value="UniProtKB-UniRule"/>
</dbReference>
<dbReference type="GO" id="GO:0005737">
    <property type="term" value="C:cytoplasm"/>
    <property type="evidence" value="ECO:0007669"/>
    <property type="project" value="UniProtKB-SubCell"/>
</dbReference>
<dbReference type="InterPro" id="IPR016064">
    <property type="entry name" value="NAD/diacylglycerol_kinase_sf"/>
</dbReference>
<evidence type="ECO:0000256" key="5">
    <source>
        <dbReference type="ARBA" id="ARBA00047925"/>
    </source>
</evidence>
<protein>
    <recommendedName>
        <fullName evidence="6">NAD kinase</fullName>
        <ecNumber evidence="6">2.7.1.23</ecNumber>
    </recommendedName>
    <alternativeName>
        <fullName evidence="6">ATP-dependent NAD kinase</fullName>
    </alternativeName>
</protein>
<proteinExistence type="inferred from homology"/>
<gene>
    <name evidence="6" type="primary">nadK</name>
    <name evidence="7" type="ORF">H9736_01715</name>
</gene>
<feature type="binding site" evidence="6">
    <location>
        <begin position="178"/>
        <end position="183"/>
    </location>
    <ligand>
        <name>NAD(+)</name>
        <dbReference type="ChEBI" id="CHEBI:57540"/>
    </ligand>
</feature>
<dbReference type="InterPro" id="IPR002504">
    <property type="entry name" value="NADK"/>
</dbReference>
<keyword evidence="2 6" id="KW-0418">Kinase</keyword>
<feature type="binding site" evidence="6">
    <location>
        <position position="165"/>
    </location>
    <ligand>
        <name>NAD(+)</name>
        <dbReference type="ChEBI" id="CHEBI:57540"/>
    </ligand>
</feature>
<feature type="binding site" evidence="6">
    <location>
        <begin position="67"/>
        <end position="68"/>
    </location>
    <ligand>
        <name>NAD(+)</name>
        <dbReference type="ChEBI" id="CHEBI:57540"/>
    </ligand>
</feature>
<evidence type="ECO:0000256" key="6">
    <source>
        <dbReference type="HAMAP-Rule" id="MF_00361"/>
    </source>
</evidence>
<evidence type="ECO:0000256" key="1">
    <source>
        <dbReference type="ARBA" id="ARBA00022679"/>
    </source>
</evidence>
<evidence type="ECO:0000313" key="8">
    <source>
        <dbReference type="Proteomes" id="UP000886800"/>
    </source>
</evidence>
<accession>A0A9D2B6C1</accession>
<feature type="active site" description="Proton acceptor" evidence="6">
    <location>
        <position position="67"/>
    </location>
</feature>
<dbReference type="Gene3D" id="2.60.200.30">
    <property type="entry name" value="Probable inorganic polyphosphate/atp-NAD kinase, domain 2"/>
    <property type="match status" value="1"/>
</dbReference>
<reference evidence="7" key="1">
    <citation type="journal article" date="2021" name="PeerJ">
        <title>Extensive microbial diversity within the chicken gut microbiome revealed by metagenomics and culture.</title>
        <authorList>
            <person name="Gilroy R."/>
            <person name="Ravi A."/>
            <person name="Getino M."/>
            <person name="Pursley I."/>
            <person name="Horton D.L."/>
            <person name="Alikhan N.F."/>
            <person name="Baker D."/>
            <person name="Gharbi K."/>
            <person name="Hall N."/>
            <person name="Watson M."/>
            <person name="Adriaenssens E.M."/>
            <person name="Foster-Nyarko E."/>
            <person name="Jarju S."/>
            <person name="Secka A."/>
            <person name="Antonio M."/>
            <person name="Oren A."/>
            <person name="Chaudhuri R.R."/>
            <person name="La Ragione R."/>
            <person name="Hildebrand F."/>
            <person name="Pallen M.J."/>
        </authorList>
    </citation>
    <scope>NUCLEOTIDE SEQUENCE</scope>
    <source>
        <strain evidence="7">CHK188-5543</strain>
    </source>
</reference>
<comment type="similarity">
    <text evidence="6">Belongs to the NAD kinase family.</text>
</comment>
<keyword evidence="6" id="KW-0963">Cytoplasm</keyword>
<sequence>MKQVLILPNPTRPNTMPLAQRVADQLGASGCQPLFEEGLRGQFTGAVFLPLEQALEACHLLLTVGGDGTILHNVKYAVRYEKPILGVNSGRVGYLAQVEPHEIGCLSRLATGEYTIQRRMLLEIQVEGDGERSLALNDAVISKGGLARLVDLEILGDGQPVGSYRADGLIFATPTGSTAYSLSAGGPIVDPGIDTILMTPICPHSLHARSVLLSPQVKLEVCGRYADNLDRLVVSVDGERVHTLECGRKVRIQRAEQAAQFIQFPEKTFNGILNVKLKSWA</sequence>
<dbReference type="Pfam" id="PF01513">
    <property type="entry name" value="NAD_kinase"/>
    <property type="match status" value="1"/>
</dbReference>
<feature type="binding site" evidence="6">
    <location>
        <position position="148"/>
    </location>
    <ligand>
        <name>NAD(+)</name>
        <dbReference type="ChEBI" id="CHEBI:57540"/>
    </ligand>
</feature>
<keyword evidence="6" id="KW-0067">ATP-binding</keyword>
<dbReference type="GO" id="GO:0046872">
    <property type="term" value="F:metal ion binding"/>
    <property type="evidence" value="ECO:0007669"/>
    <property type="project" value="UniProtKB-UniRule"/>
</dbReference>
<dbReference type="EC" id="2.7.1.23" evidence="6"/>
<dbReference type="GO" id="GO:0005524">
    <property type="term" value="F:ATP binding"/>
    <property type="evidence" value="ECO:0007669"/>
    <property type="project" value="UniProtKB-KW"/>
</dbReference>
<organism evidence="7 8">
    <name type="scientific">Candidatus Anaerotruncus excrementipullorum</name>
    <dbReference type="NCBI Taxonomy" id="2838465"/>
    <lineage>
        <taxon>Bacteria</taxon>
        <taxon>Bacillati</taxon>
        <taxon>Bacillota</taxon>
        <taxon>Clostridia</taxon>
        <taxon>Eubacteriales</taxon>
        <taxon>Oscillospiraceae</taxon>
        <taxon>Anaerotruncus</taxon>
    </lineage>
</organism>
<dbReference type="PANTHER" id="PTHR20275">
    <property type="entry name" value="NAD KINASE"/>
    <property type="match status" value="1"/>
</dbReference>
<name>A0A9D2B6C1_9FIRM</name>
<comment type="function">
    <text evidence="6">Involved in the regulation of the intracellular balance of NAD and NADP, and is a key enzyme in the biosynthesis of NADP. Catalyzes specifically the phosphorylation on 2'-hydroxyl of the adenosine moiety of NAD to yield NADP.</text>
</comment>
<dbReference type="GO" id="GO:0051287">
    <property type="term" value="F:NAD binding"/>
    <property type="evidence" value="ECO:0007669"/>
    <property type="project" value="UniProtKB-ARBA"/>
</dbReference>
<comment type="catalytic activity">
    <reaction evidence="5 6">
        <text>NAD(+) + ATP = ADP + NADP(+) + H(+)</text>
        <dbReference type="Rhea" id="RHEA:18629"/>
        <dbReference type="ChEBI" id="CHEBI:15378"/>
        <dbReference type="ChEBI" id="CHEBI:30616"/>
        <dbReference type="ChEBI" id="CHEBI:57540"/>
        <dbReference type="ChEBI" id="CHEBI:58349"/>
        <dbReference type="ChEBI" id="CHEBI:456216"/>
        <dbReference type="EC" id="2.7.1.23"/>
    </reaction>
</comment>
<comment type="caution">
    <text evidence="6">Lacks conserved residue(s) required for the propagation of feature annotation.</text>
</comment>
<dbReference type="AlphaFoldDB" id="A0A9D2B6C1"/>
<dbReference type="InterPro" id="IPR017437">
    <property type="entry name" value="ATP-NAD_kinase_PpnK-typ_C"/>
</dbReference>
<feature type="binding site" evidence="6">
    <location>
        <position position="167"/>
    </location>
    <ligand>
        <name>NAD(+)</name>
        <dbReference type="ChEBI" id="CHEBI:57540"/>
    </ligand>
</feature>
<comment type="subcellular location">
    <subcellularLocation>
        <location evidence="6">Cytoplasm</location>
    </subcellularLocation>
</comment>
<dbReference type="HAMAP" id="MF_00361">
    <property type="entry name" value="NAD_kinase"/>
    <property type="match status" value="1"/>
</dbReference>
<dbReference type="EMBL" id="DXES01000034">
    <property type="protein sequence ID" value="HIX64945.1"/>
    <property type="molecule type" value="Genomic_DNA"/>
</dbReference>
<dbReference type="Pfam" id="PF20143">
    <property type="entry name" value="NAD_kinase_C"/>
    <property type="match status" value="1"/>
</dbReference>
<keyword evidence="3 6" id="KW-0521">NADP</keyword>
<dbReference type="SUPFAM" id="SSF111331">
    <property type="entry name" value="NAD kinase/diacylglycerol kinase-like"/>
    <property type="match status" value="1"/>
</dbReference>
<evidence type="ECO:0000256" key="4">
    <source>
        <dbReference type="ARBA" id="ARBA00023027"/>
    </source>
</evidence>
<evidence type="ECO:0000256" key="2">
    <source>
        <dbReference type="ARBA" id="ARBA00022777"/>
    </source>
</evidence>